<comment type="caution">
    <text evidence="1">The sequence shown here is derived from an EMBL/GenBank/DDBJ whole genome shotgun (WGS) entry which is preliminary data.</text>
</comment>
<proteinExistence type="predicted"/>
<evidence type="ECO:0000313" key="2">
    <source>
        <dbReference type="Proteomes" id="UP000564385"/>
    </source>
</evidence>
<protein>
    <submittedName>
        <fullName evidence="1">Uncharacterized protein</fullName>
    </submittedName>
</protein>
<sequence length="61" mass="6891">MLGQKSDKSVTAHKETLFIISFKADEYMTKQLHKFDISISCAQLFGASDISRPRKDKGTQI</sequence>
<dbReference type="Proteomes" id="UP000564385">
    <property type="component" value="Unassembled WGS sequence"/>
</dbReference>
<dbReference type="AlphaFoldDB" id="A0A852VD11"/>
<name>A0A852VD11_9BACT</name>
<dbReference type="EMBL" id="JACCCU010000001">
    <property type="protein sequence ID" value="NYF88354.1"/>
    <property type="molecule type" value="Genomic_DNA"/>
</dbReference>
<gene>
    <name evidence="1" type="ORF">HDF08_000421</name>
</gene>
<evidence type="ECO:0000313" key="1">
    <source>
        <dbReference type="EMBL" id="NYF88354.1"/>
    </source>
</evidence>
<accession>A0A852VD11</accession>
<organism evidence="1 2">
    <name type="scientific">Tunturiibacter lichenicola</name>
    <dbReference type="NCBI Taxonomy" id="2051959"/>
    <lineage>
        <taxon>Bacteria</taxon>
        <taxon>Pseudomonadati</taxon>
        <taxon>Acidobacteriota</taxon>
        <taxon>Terriglobia</taxon>
        <taxon>Terriglobales</taxon>
        <taxon>Acidobacteriaceae</taxon>
        <taxon>Tunturiibacter</taxon>
    </lineage>
</organism>
<reference evidence="1 2" key="1">
    <citation type="submission" date="2020-07" db="EMBL/GenBank/DDBJ databases">
        <title>Genomic Encyclopedia of Type Strains, Phase IV (KMG-V): Genome sequencing to study the core and pangenomes of soil and plant-associated prokaryotes.</title>
        <authorList>
            <person name="Whitman W."/>
        </authorList>
    </citation>
    <scope>NUCLEOTIDE SEQUENCE [LARGE SCALE GENOMIC DNA]</scope>
    <source>
        <strain evidence="1 2">M8UP22</strain>
    </source>
</reference>